<evidence type="ECO:0000313" key="2">
    <source>
        <dbReference type="EMBL" id="OSX93377.1"/>
    </source>
</evidence>
<dbReference type="Pfam" id="PF01636">
    <property type="entry name" value="APH"/>
    <property type="match status" value="1"/>
</dbReference>
<comment type="caution">
    <text evidence="2">The sequence shown here is derived from an EMBL/GenBank/DDBJ whole genome shotgun (WGS) entry which is preliminary data.</text>
</comment>
<organism evidence="2 3">
    <name type="scientific">Bacillus mycoides</name>
    <dbReference type="NCBI Taxonomy" id="1405"/>
    <lineage>
        <taxon>Bacteria</taxon>
        <taxon>Bacillati</taxon>
        <taxon>Bacillota</taxon>
        <taxon>Bacilli</taxon>
        <taxon>Bacillales</taxon>
        <taxon>Bacillaceae</taxon>
        <taxon>Bacillus</taxon>
        <taxon>Bacillus cereus group</taxon>
    </lineage>
</organism>
<dbReference type="AlphaFoldDB" id="A0AAP8BEM6"/>
<sequence length="324" mass="38226">MRITCHLDQSDLQEYMQKVFGTNYLVSSVTKMHGGAQKVVYKIDCSNGFSCVLYVWDLTMNYFQEEIANRDIHEHSYSSDLFELNNKYLIQQGIQTPLLYDLNKERNRYPYDYALVEYVNGQKAEVYFQHSDSYVKDKVFQRIGDMLADMHANERLTHGKANQSGINTEKCHHLQIKNAKRDLDYAYQHIDSIRASHSNLLDTLYELESKIEPRSRYGFIHGELGPDHVLINDKLEPYLIDIEGAEFFDIEHEHSFLQFRFGDYYRYLKNDTLDPNRMLFYRFHHHISLTSGGLRLLHRGFPNQQFAKDLTDHHSRCALRFIEG</sequence>
<dbReference type="Gene3D" id="3.90.1200.10">
    <property type="match status" value="1"/>
</dbReference>
<reference evidence="2 3" key="1">
    <citation type="submission" date="2016-12" db="EMBL/GenBank/DDBJ databases">
        <title>Genome Sequences of Twelve Sporeforming Bacillus Species Isolated from Foods.</title>
        <authorList>
            <person name="De Jong A."/>
            <person name="Holsappel S."/>
            <person name="Kuipers O.P."/>
        </authorList>
    </citation>
    <scope>NUCLEOTIDE SEQUENCE [LARGE SCALE GENOMIC DNA]</scope>
    <source>
        <strain evidence="2 3">S3E15</strain>
    </source>
</reference>
<evidence type="ECO:0000259" key="1">
    <source>
        <dbReference type="Pfam" id="PF01636"/>
    </source>
</evidence>
<dbReference type="InterPro" id="IPR011009">
    <property type="entry name" value="Kinase-like_dom_sf"/>
</dbReference>
<dbReference type="SUPFAM" id="SSF56112">
    <property type="entry name" value="Protein kinase-like (PK-like)"/>
    <property type="match status" value="1"/>
</dbReference>
<dbReference type="EMBL" id="MRWU01000005">
    <property type="protein sequence ID" value="OSX93377.1"/>
    <property type="molecule type" value="Genomic_DNA"/>
</dbReference>
<evidence type="ECO:0000313" key="3">
    <source>
        <dbReference type="Proteomes" id="UP000194131"/>
    </source>
</evidence>
<feature type="domain" description="Aminoglycoside phosphotransferase" evidence="1">
    <location>
        <begin position="88"/>
        <end position="245"/>
    </location>
</feature>
<protein>
    <recommendedName>
        <fullName evidence="1">Aminoglycoside phosphotransferase domain-containing protein</fullName>
    </recommendedName>
</protein>
<dbReference type="InterPro" id="IPR002575">
    <property type="entry name" value="Aminoglycoside_PTrfase"/>
</dbReference>
<proteinExistence type="predicted"/>
<name>A0AAP8BEM6_BACMY</name>
<dbReference type="Proteomes" id="UP000194131">
    <property type="component" value="Unassembled WGS sequence"/>
</dbReference>
<accession>A0AAP8BEM6</accession>
<gene>
    <name evidence="2" type="ORF">S3E15_04536</name>
</gene>